<dbReference type="Pfam" id="PF04773">
    <property type="entry name" value="FecR"/>
    <property type="match status" value="1"/>
</dbReference>
<reference evidence="2 3" key="1">
    <citation type="journal article" date="2015" name="Genome Announc.">
        <title>Complete Genome Sequence of Sedimenticola thiotaurini Strain SIP-G1, a Polyphosphate- and Polyhydroxyalkanoate-Accumulating Sulfur-Oxidizing Gammaproteobacterium Isolated from Salt Marsh Sediments.</title>
        <authorList>
            <person name="Flood B.E."/>
            <person name="Jones D.S."/>
            <person name="Bailey J.V."/>
        </authorList>
    </citation>
    <scope>NUCLEOTIDE SEQUENCE [LARGE SCALE GENOMIC DNA]</scope>
    <source>
        <strain evidence="2 3">SIP-G1</strain>
    </source>
</reference>
<dbReference type="KEGG" id="seds:AAY24_02410"/>
<dbReference type="SUPFAM" id="SSF54106">
    <property type="entry name" value="LysM domain"/>
    <property type="match status" value="1"/>
</dbReference>
<dbReference type="Gene3D" id="3.10.350.10">
    <property type="entry name" value="LysM domain"/>
    <property type="match status" value="1"/>
</dbReference>
<evidence type="ECO:0000313" key="2">
    <source>
        <dbReference type="EMBL" id="AKH19389.1"/>
    </source>
</evidence>
<dbReference type="RefSeq" id="WP_046858328.1">
    <property type="nucleotide sequence ID" value="NZ_CP011412.1"/>
</dbReference>
<name>A0A0F7JVM0_9GAMM</name>
<dbReference type="InterPro" id="IPR016930">
    <property type="entry name" value="UCP029644"/>
</dbReference>
<dbReference type="PIRSF" id="PIRSF029644">
    <property type="entry name" value="UCP029644"/>
    <property type="match status" value="1"/>
</dbReference>
<dbReference type="CDD" id="cd00118">
    <property type="entry name" value="LysM"/>
    <property type="match status" value="1"/>
</dbReference>
<dbReference type="InterPro" id="IPR036779">
    <property type="entry name" value="LysM_dom_sf"/>
</dbReference>
<dbReference type="PANTHER" id="PTHR38731:SF1">
    <property type="entry name" value="FECR PROTEIN DOMAIN-CONTAINING PROTEIN"/>
    <property type="match status" value="1"/>
</dbReference>
<dbReference type="Pfam" id="PF01476">
    <property type="entry name" value="LysM"/>
    <property type="match status" value="1"/>
</dbReference>
<dbReference type="AlphaFoldDB" id="A0A0F7JVM0"/>
<dbReference type="Proteomes" id="UP000034410">
    <property type="component" value="Chromosome"/>
</dbReference>
<dbReference type="InterPro" id="IPR013783">
    <property type="entry name" value="Ig-like_fold"/>
</dbReference>
<dbReference type="OrthoDB" id="9813091at2"/>
<dbReference type="PANTHER" id="PTHR38731">
    <property type="entry name" value="LIPL45-RELATED LIPOPROTEIN-RELATED"/>
    <property type="match status" value="1"/>
</dbReference>
<proteinExistence type="predicted"/>
<dbReference type="Gene3D" id="2.60.120.1440">
    <property type="match status" value="1"/>
</dbReference>
<evidence type="ECO:0000313" key="3">
    <source>
        <dbReference type="Proteomes" id="UP000034410"/>
    </source>
</evidence>
<dbReference type="InterPro" id="IPR006860">
    <property type="entry name" value="FecR"/>
</dbReference>
<protein>
    <recommendedName>
        <fullName evidence="1">LysM domain-containing protein</fullName>
    </recommendedName>
</protein>
<dbReference type="EMBL" id="CP011412">
    <property type="protein sequence ID" value="AKH19389.1"/>
    <property type="molecule type" value="Genomic_DNA"/>
</dbReference>
<feature type="domain" description="LysM" evidence="1">
    <location>
        <begin position="31"/>
        <end position="78"/>
    </location>
</feature>
<keyword evidence="3" id="KW-1185">Reference proteome</keyword>
<accession>A0A0F7JVM0</accession>
<gene>
    <name evidence="2" type="ORF">AAY24_02410</name>
</gene>
<dbReference type="Gene3D" id="2.60.40.10">
    <property type="entry name" value="Immunoglobulins"/>
    <property type="match status" value="3"/>
</dbReference>
<sequence>MQFTGIRRRWWTGLIGIGLMIAGVNAHAEDWVYTVVPGDNLWNFCQKYLHKVGYWKQLQQINRIENPRRMRPGSRVKVPMKWIRVNAAHAEIVTLRGTAALLRPDGTRDTELAPGSRISLGDQLETGPESNVTVRFADQSLITLHAQSSIRFDHLSAYGETGMVDTRLHLIKGRSDTRITPASGPGSRFEIHTPSAISAVRGTEYRLSNRPQLQASTFEVLKGQVAVSGDQQTRLLPASYGTRVEAGKPPLPPRKLLPPPSIEPLPEKIEQLNWPVTWQPLENAQGYRAEISRTADFLSPLWQQQVSSTRVPLPDLPDGDYYFRVRGIDDLELEGLHQVQPFTLDARPQPPIPLSPNDAQLFRGQQPELKWSASSDAVGYRLQIATDAAFENLLVDQSNLTTTQFGTGELTAPGDYYWRLYSFDASGEQGPVSDSRHWQIKPIPAKPEASMTVTESGITTSWRPGIGGQRYQVQLAADPEFTELLLEASPDEPRLTLQPVSGQVRYFRVRYVEPDGFEGPWGATQRIDPTPDNSWIYPVLTGLLGILLL</sequence>
<dbReference type="InterPro" id="IPR018392">
    <property type="entry name" value="LysM"/>
</dbReference>
<evidence type="ECO:0000259" key="1">
    <source>
        <dbReference type="PROSITE" id="PS51782"/>
    </source>
</evidence>
<dbReference type="SMART" id="SM00257">
    <property type="entry name" value="LysM"/>
    <property type="match status" value="1"/>
</dbReference>
<dbReference type="PROSITE" id="PS51782">
    <property type="entry name" value="LYSM"/>
    <property type="match status" value="1"/>
</dbReference>
<organism evidence="2 3">
    <name type="scientific">Sedimenticola thiotaurini</name>
    <dbReference type="NCBI Taxonomy" id="1543721"/>
    <lineage>
        <taxon>Bacteria</taxon>
        <taxon>Pseudomonadati</taxon>
        <taxon>Pseudomonadota</taxon>
        <taxon>Gammaproteobacteria</taxon>
        <taxon>Chromatiales</taxon>
        <taxon>Sedimenticolaceae</taxon>
        <taxon>Sedimenticola</taxon>
    </lineage>
</organism>